<comment type="similarity">
    <text evidence="2 8">Belongs to the 4-toluene sulfonate uptake permease (TSUP) (TC 2.A.102) family.</text>
</comment>
<evidence type="ECO:0000256" key="4">
    <source>
        <dbReference type="ARBA" id="ARBA00022475"/>
    </source>
</evidence>
<dbReference type="eggNOG" id="COG0730">
    <property type="taxonomic scope" value="Bacteria"/>
</dbReference>
<gene>
    <name evidence="9" type="ORF">AUCHE_11_00130</name>
</gene>
<feature type="transmembrane region" description="Helical" evidence="8">
    <location>
        <begin position="7"/>
        <end position="29"/>
    </location>
</feature>
<dbReference type="AlphaFoldDB" id="K6VPC2"/>
<protein>
    <recommendedName>
        <fullName evidence="8">Probable membrane transporter protein</fullName>
    </recommendedName>
</protein>
<dbReference type="PANTHER" id="PTHR30269:SF23">
    <property type="entry name" value="MEMBRANE TRANSPORTER PROTEIN YDHB-RELATED"/>
    <property type="match status" value="1"/>
</dbReference>
<dbReference type="InterPro" id="IPR052017">
    <property type="entry name" value="TSUP"/>
</dbReference>
<feature type="transmembrane region" description="Helical" evidence="8">
    <location>
        <begin position="58"/>
        <end position="75"/>
    </location>
</feature>
<feature type="transmembrane region" description="Helical" evidence="8">
    <location>
        <begin position="87"/>
        <end position="105"/>
    </location>
</feature>
<feature type="transmembrane region" description="Helical" evidence="8">
    <location>
        <begin position="112"/>
        <end position="130"/>
    </location>
</feature>
<accession>K6VPC2</accession>
<dbReference type="Proteomes" id="UP000008495">
    <property type="component" value="Unassembled WGS sequence"/>
</dbReference>
<reference evidence="9 10" key="1">
    <citation type="submission" date="2012-08" db="EMBL/GenBank/DDBJ databases">
        <title>Whole genome shotgun sequence of Austwickia chelonae NBRC 105200.</title>
        <authorList>
            <person name="Yoshida I."/>
            <person name="Hosoyama A."/>
            <person name="Tsuchikane K."/>
            <person name="Katsumata H."/>
            <person name="Ando Y."/>
            <person name="Ohji S."/>
            <person name="Hamada M."/>
            <person name="Tamura T."/>
            <person name="Yamazoe A."/>
            <person name="Yamazaki S."/>
            <person name="Fujita N."/>
        </authorList>
    </citation>
    <scope>NUCLEOTIDE SEQUENCE [LARGE SCALE GENOMIC DNA]</scope>
    <source>
        <strain evidence="9 10">NBRC 105200</strain>
    </source>
</reference>
<evidence type="ECO:0000256" key="3">
    <source>
        <dbReference type="ARBA" id="ARBA00022448"/>
    </source>
</evidence>
<feature type="transmembrane region" description="Helical" evidence="8">
    <location>
        <begin position="213"/>
        <end position="233"/>
    </location>
</feature>
<evidence type="ECO:0000256" key="2">
    <source>
        <dbReference type="ARBA" id="ARBA00009142"/>
    </source>
</evidence>
<dbReference type="GO" id="GO:0005886">
    <property type="term" value="C:plasma membrane"/>
    <property type="evidence" value="ECO:0007669"/>
    <property type="project" value="UniProtKB-SubCell"/>
</dbReference>
<feature type="transmembrane region" description="Helical" evidence="8">
    <location>
        <begin position="240"/>
        <end position="258"/>
    </location>
</feature>
<comment type="caution">
    <text evidence="9">The sequence shown here is derived from an EMBL/GenBank/DDBJ whole genome shotgun (WGS) entry which is preliminary data.</text>
</comment>
<evidence type="ECO:0000256" key="8">
    <source>
        <dbReference type="RuleBase" id="RU363041"/>
    </source>
</evidence>
<keyword evidence="3" id="KW-0813">Transport</keyword>
<keyword evidence="4 8" id="KW-1003">Cell membrane</keyword>
<proteinExistence type="inferred from homology"/>
<sequence length="259" mass="26714">MRSHRRLGVVPVDLLSAHGAILMCAAVVVGMSKTSVGGLIAVAVALFAIPLPAKESTAAVLLLLIVGDLVAVSVYRKEASWPLLRRLVPSVLPGIVAGAVFVAVVNDAWMRFSIGVLLLTMVVLQVVTRFGPSTGAAGGRAPRRWSTVAAGGAAGFATMTANAAAPVMALYLLACRVDKRAFIGTNAWFFLLVNLVKAPFSLALGLFPASTLSLTVVLAPFVVLGAGVGAVLVHRMSQRVFENVALVVSALAAVPLLVG</sequence>
<dbReference type="Pfam" id="PF01925">
    <property type="entry name" value="TauE"/>
    <property type="match status" value="1"/>
</dbReference>
<evidence type="ECO:0000313" key="9">
    <source>
        <dbReference type="EMBL" id="GAB78554.1"/>
    </source>
</evidence>
<dbReference type="EMBL" id="BAGZ01000011">
    <property type="protein sequence ID" value="GAB78554.1"/>
    <property type="molecule type" value="Genomic_DNA"/>
</dbReference>
<dbReference type="STRING" id="100225.SAMN05421595_2832"/>
<evidence type="ECO:0000256" key="6">
    <source>
        <dbReference type="ARBA" id="ARBA00022989"/>
    </source>
</evidence>
<keyword evidence="6 8" id="KW-1133">Transmembrane helix</keyword>
<name>K6VPC2_9MICO</name>
<comment type="subcellular location">
    <subcellularLocation>
        <location evidence="1 8">Cell membrane</location>
        <topology evidence="1 8">Multi-pass membrane protein</topology>
    </subcellularLocation>
</comment>
<dbReference type="InterPro" id="IPR002781">
    <property type="entry name" value="TM_pro_TauE-like"/>
</dbReference>
<keyword evidence="5 8" id="KW-0812">Transmembrane</keyword>
<evidence type="ECO:0000256" key="7">
    <source>
        <dbReference type="ARBA" id="ARBA00023136"/>
    </source>
</evidence>
<evidence type="ECO:0000256" key="1">
    <source>
        <dbReference type="ARBA" id="ARBA00004651"/>
    </source>
</evidence>
<keyword evidence="7 8" id="KW-0472">Membrane</keyword>
<feature type="transmembrane region" description="Helical" evidence="8">
    <location>
        <begin position="150"/>
        <end position="174"/>
    </location>
</feature>
<keyword evidence="10" id="KW-1185">Reference proteome</keyword>
<evidence type="ECO:0000313" key="10">
    <source>
        <dbReference type="Proteomes" id="UP000008495"/>
    </source>
</evidence>
<dbReference type="PANTHER" id="PTHR30269">
    <property type="entry name" value="TRANSMEMBRANE PROTEIN YFCA"/>
    <property type="match status" value="1"/>
</dbReference>
<evidence type="ECO:0000256" key="5">
    <source>
        <dbReference type="ARBA" id="ARBA00022692"/>
    </source>
</evidence>
<feature type="transmembrane region" description="Helical" evidence="8">
    <location>
        <begin position="186"/>
        <end position="207"/>
    </location>
</feature>
<feature type="transmembrane region" description="Helical" evidence="8">
    <location>
        <begin position="35"/>
        <end position="51"/>
    </location>
</feature>
<organism evidence="9 10">
    <name type="scientific">Austwickia chelonae NBRC 105200</name>
    <dbReference type="NCBI Taxonomy" id="1184607"/>
    <lineage>
        <taxon>Bacteria</taxon>
        <taxon>Bacillati</taxon>
        <taxon>Actinomycetota</taxon>
        <taxon>Actinomycetes</taxon>
        <taxon>Micrococcales</taxon>
        <taxon>Dermatophilaceae</taxon>
        <taxon>Austwickia</taxon>
    </lineage>
</organism>